<dbReference type="AlphaFoldDB" id="A0A1Y1WGB6"/>
<comment type="caution">
    <text evidence="2">The sequence shown here is derived from an EMBL/GenBank/DDBJ whole genome shotgun (WGS) entry which is preliminary data.</text>
</comment>
<evidence type="ECO:0000256" key="1">
    <source>
        <dbReference type="PROSITE-ProRule" id="PRU00023"/>
    </source>
</evidence>
<feature type="repeat" description="ANK" evidence="1">
    <location>
        <begin position="124"/>
        <end position="156"/>
    </location>
</feature>
<name>A0A1Y1WGB6_9FUNG</name>
<accession>A0A1Y1WGB6</accession>
<dbReference type="InterPro" id="IPR036770">
    <property type="entry name" value="Ankyrin_rpt-contain_sf"/>
</dbReference>
<evidence type="ECO:0000313" key="3">
    <source>
        <dbReference type="Proteomes" id="UP000193944"/>
    </source>
</evidence>
<gene>
    <name evidence="2" type="ORF">BCR32DRAFT_250008</name>
</gene>
<dbReference type="PROSITE" id="PS50297">
    <property type="entry name" value="ANK_REP_REGION"/>
    <property type="match status" value="1"/>
</dbReference>
<keyword evidence="3" id="KW-1185">Reference proteome</keyword>
<keyword evidence="1" id="KW-0040">ANK repeat</keyword>
<dbReference type="OrthoDB" id="426293at2759"/>
<organism evidence="2 3">
    <name type="scientific">Anaeromyces robustus</name>
    <dbReference type="NCBI Taxonomy" id="1754192"/>
    <lineage>
        <taxon>Eukaryota</taxon>
        <taxon>Fungi</taxon>
        <taxon>Fungi incertae sedis</taxon>
        <taxon>Chytridiomycota</taxon>
        <taxon>Chytridiomycota incertae sedis</taxon>
        <taxon>Neocallimastigomycetes</taxon>
        <taxon>Neocallimastigales</taxon>
        <taxon>Neocallimastigaceae</taxon>
        <taxon>Anaeromyces</taxon>
    </lineage>
</organism>
<dbReference type="EMBL" id="MCFG01000394">
    <property type="protein sequence ID" value="ORX72559.1"/>
    <property type="molecule type" value="Genomic_DNA"/>
</dbReference>
<dbReference type="STRING" id="1754192.A0A1Y1WGB6"/>
<dbReference type="Gene3D" id="1.25.40.20">
    <property type="entry name" value="Ankyrin repeat-containing domain"/>
    <property type="match status" value="1"/>
</dbReference>
<sequence length="179" mass="20726">MLLAVKDIGLNNNLINIENEKLNEFSNVKNSIKIVLENENESILKYLIDNDVNINFKYEYEAITDYEYGIYDENLCDDKKCNTKLEIKTHLITLFEKENESWIQYLIEYGANVDCVNVNGINNNVDKPLFFAYEKQNETIVKILIEHGANVNVEGIKFEEICILSIKKILVEYGANINC</sequence>
<dbReference type="Proteomes" id="UP000193944">
    <property type="component" value="Unassembled WGS sequence"/>
</dbReference>
<reference evidence="2 3" key="1">
    <citation type="submission" date="2016-08" db="EMBL/GenBank/DDBJ databases">
        <title>A Parts List for Fungal Cellulosomes Revealed by Comparative Genomics.</title>
        <authorList>
            <consortium name="DOE Joint Genome Institute"/>
            <person name="Haitjema C.H."/>
            <person name="Gilmore S.P."/>
            <person name="Henske J.K."/>
            <person name="Solomon K.V."/>
            <person name="De Groot R."/>
            <person name="Kuo A."/>
            <person name="Mondo S.J."/>
            <person name="Salamov A.A."/>
            <person name="Labutti K."/>
            <person name="Zhao Z."/>
            <person name="Chiniquy J."/>
            <person name="Barry K."/>
            <person name="Brewer H.M."/>
            <person name="Purvine S.O."/>
            <person name="Wright A.T."/>
            <person name="Boxma B."/>
            <person name="Van Alen T."/>
            <person name="Hackstein J.H."/>
            <person name="Baker S.E."/>
            <person name="Grigoriev I.V."/>
            <person name="O'Malley M.A."/>
        </authorList>
    </citation>
    <scope>NUCLEOTIDE SEQUENCE [LARGE SCALE GENOMIC DNA]</scope>
    <source>
        <strain evidence="2 3">S4</strain>
    </source>
</reference>
<dbReference type="SMART" id="SM00248">
    <property type="entry name" value="ANK"/>
    <property type="match status" value="3"/>
</dbReference>
<dbReference type="InterPro" id="IPR002110">
    <property type="entry name" value="Ankyrin_rpt"/>
</dbReference>
<reference evidence="2 3" key="2">
    <citation type="submission" date="2016-08" db="EMBL/GenBank/DDBJ databases">
        <title>Pervasive Adenine N6-methylation of Active Genes in Fungi.</title>
        <authorList>
            <consortium name="DOE Joint Genome Institute"/>
            <person name="Mondo S.J."/>
            <person name="Dannebaum R.O."/>
            <person name="Kuo R.C."/>
            <person name="Labutti K."/>
            <person name="Haridas S."/>
            <person name="Kuo A."/>
            <person name="Salamov A."/>
            <person name="Ahrendt S.R."/>
            <person name="Lipzen A."/>
            <person name="Sullivan W."/>
            <person name="Andreopoulos W.B."/>
            <person name="Clum A."/>
            <person name="Lindquist E."/>
            <person name="Daum C."/>
            <person name="Ramamoorthy G.K."/>
            <person name="Gryganskyi A."/>
            <person name="Culley D."/>
            <person name="Magnuson J.K."/>
            <person name="James T.Y."/>
            <person name="O'Malley M.A."/>
            <person name="Stajich J.E."/>
            <person name="Spatafora J.W."/>
            <person name="Visel A."/>
            <person name="Grigoriev I.V."/>
        </authorList>
    </citation>
    <scope>NUCLEOTIDE SEQUENCE [LARGE SCALE GENOMIC DNA]</scope>
    <source>
        <strain evidence="2 3">S4</strain>
    </source>
</reference>
<proteinExistence type="predicted"/>
<protein>
    <submittedName>
        <fullName evidence="2">Uncharacterized protein</fullName>
    </submittedName>
</protein>
<dbReference type="PROSITE" id="PS50088">
    <property type="entry name" value="ANK_REPEAT"/>
    <property type="match status" value="1"/>
</dbReference>
<dbReference type="Pfam" id="PF12796">
    <property type="entry name" value="Ank_2"/>
    <property type="match status" value="1"/>
</dbReference>
<evidence type="ECO:0000313" key="2">
    <source>
        <dbReference type="EMBL" id="ORX72559.1"/>
    </source>
</evidence>
<dbReference type="SUPFAM" id="SSF48403">
    <property type="entry name" value="Ankyrin repeat"/>
    <property type="match status" value="1"/>
</dbReference>